<evidence type="ECO:0000313" key="1">
    <source>
        <dbReference type="EMBL" id="MBX18767.1"/>
    </source>
</evidence>
<proteinExistence type="predicted"/>
<accession>A0A2P2LLC2</accession>
<protein>
    <submittedName>
        <fullName evidence="1">Uncharacterized protein</fullName>
    </submittedName>
</protein>
<name>A0A2P2LLC2_RHIMU</name>
<organism evidence="1">
    <name type="scientific">Rhizophora mucronata</name>
    <name type="common">Asiatic mangrove</name>
    <dbReference type="NCBI Taxonomy" id="61149"/>
    <lineage>
        <taxon>Eukaryota</taxon>
        <taxon>Viridiplantae</taxon>
        <taxon>Streptophyta</taxon>
        <taxon>Embryophyta</taxon>
        <taxon>Tracheophyta</taxon>
        <taxon>Spermatophyta</taxon>
        <taxon>Magnoliopsida</taxon>
        <taxon>eudicotyledons</taxon>
        <taxon>Gunneridae</taxon>
        <taxon>Pentapetalae</taxon>
        <taxon>rosids</taxon>
        <taxon>fabids</taxon>
        <taxon>Malpighiales</taxon>
        <taxon>Rhizophoraceae</taxon>
        <taxon>Rhizophora</taxon>
    </lineage>
</organism>
<reference evidence="1" key="1">
    <citation type="submission" date="2018-02" db="EMBL/GenBank/DDBJ databases">
        <title>Rhizophora mucronata_Transcriptome.</title>
        <authorList>
            <person name="Meera S.P."/>
            <person name="Sreeshan A."/>
            <person name="Augustine A."/>
        </authorList>
    </citation>
    <scope>NUCLEOTIDE SEQUENCE</scope>
    <source>
        <tissue evidence="1">Leaf</tissue>
    </source>
</reference>
<dbReference type="AlphaFoldDB" id="A0A2P2LLC2"/>
<dbReference type="EMBL" id="GGEC01038283">
    <property type="protein sequence ID" value="MBX18767.1"/>
    <property type="molecule type" value="Transcribed_RNA"/>
</dbReference>
<sequence length="24" mass="2837">MPRQSARNDALPMAWPMHDKSHLF</sequence>